<comment type="cofactor">
    <cofactor evidence="5">
        <name>Ca(2+)</name>
        <dbReference type="ChEBI" id="CHEBI:29108"/>
    </cofactor>
    <text evidence="5">Binds 1 Ca(2+) ion per dimer.</text>
</comment>
<dbReference type="PANTHER" id="PTHR34218">
    <property type="entry name" value="PEPTIDASE S45 PENICILLIN AMIDASE"/>
    <property type="match status" value="1"/>
</dbReference>
<dbReference type="CDD" id="cd03747">
    <property type="entry name" value="Ntn_PGA_like"/>
    <property type="match status" value="1"/>
</dbReference>
<dbReference type="InterPro" id="IPR002692">
    <property type="entry name" value="S45"/>
</dbReference>
<dbReference type="AlphaFoldDB" id="F2NKM4"/>
<sequence length="768" mass="85029">MQLVRFLGRLLLGLILLGAVIAAGGYLYLKGTTLPQTTGRLALKGLLEPVEVARDAYGVVHIQARNLHDLFFAQGVVHAQDRLWQMEFQRRVGAGRLAEVLGEAALSQDKFLRTWGFYRAAQAAYDNLSPEAKAAVDAYVAGINAYLATNPPLPLEFRLLGYRPEPWQGADVLVWAKMMSFDLSANYEAELRRYRLLARGLTPERIAELMPPYPEDAPTILPPAGLPLPPPGAEQQAAALLELGQARPRFLEASNNWVVSGSRTASGKPLLANDPHLGLGVPSLWYLIHLEAPGYNAIGASLPGTPGVVIGRNARIAWGVTNVGADVQDLYVLEEKDGGYVYQGEVRPYTTREEVIRVKGGGEVRLVVRETVYGPVISDVVDAPGASPLAVRWVSLEPVDHTIEAFLKINQARNWGEFREALKGYLAPSQNFVYADVNGNIGYIAPGKIPIRRPGHSGAYPVPGTGAWDWEGFIPFDELPQALNPPEGFIVTANNKVTPPTYPYTLTVDWAEPYRATRIRELLTAKPRLTLEDMVRIQLDQYTLLYRAFRPVLELIQPEDEAARRWRARLLAWDGVMRPDTPEATVFAAWYRELARLPAAEVGQPYWNEPRYLLNALKNGDPACAARGLVCLDYAALAFERAVQAVAEDGRVPAWGAVHRARFAHPVLSQTPLKRFTDRQVPFGGDAFTVNVGPYDLATLRMDHGPSYRQVVDLADPEGSRFIHPMGQSGNLLSPHYADLLPRWASGQYLPMRTRGYTVQQRLVLEPR</sequence>
<dbReference type="Proteomes" id="UP000007030">
    <property type="component" value="Chromosome"/>
</dbReference>
<reference evidence="6 7" key="1">
    <citation type="journal article" date="2012" name="Stand. Genomic Sci.">
        <title>Complete genome sequence of the aerobic, heterotroph Marinithermus hydrothermalis type strain (T1(T)) from a deep-sea hydrothermal vent chimney.</title>
        <authorList>
            <person name="Copeland A."/>
            <person name="Gu W."/>
            <person name="Yasawong M."/>
            <person name="Lapidus A."/>
            <person name="Lucas S."/>
            <person name="Deshpande S."/>
            <person name="Pagani I."/>
            <person name="Tapia R."/>
            <person name="Cheng J.F."/>
            <person name="Goodwin L.A."/>
            <person name="Pitluck S."/>
            <person name="Liolios K."/>
            <person name="Ivanova N."/>
            <person name="Mavromatis K."/>
            <person name="Mikhailova N."/>
            <person name="Pati A."/>
            <person name="Chen A."/>
            <person name="Palaniappan K."/>
            <person name="Land M."/>
            <person name="Pan C."/>
            <person name="Brambilla E.M."/>
            <person name="Rohde M."/>
            <person name="Tindall B.J."/>
            <person name="Sikorski J."/>
            <person name="Goker M."/>
            <person name="Detter J.C."/>
            <person name="Bristow J."/>
            <person name="Eisen J.A."/>
            <person name="Markowitz V."/>
            <person name="Hugenholtz P."/>
            <person name="Kyrpides N.C."/>
            <person name="Klenk H.P."/>
            <person name="Woyke T."/>
        </authorList>
    </citation>
    <scope>NUCLEOTIDE SEQUENCE [LARGE SCALE GENOMIC DNA]</scope>
    <source>
        <strain evidence="7">DSM 14884 / JCM 11576 / T1</strain>
    </source>
</reference>
<dbReference type="STRING" id="869210.Marky_1954"/>
<comment type="similarity">
    <text evidence="1">Belongs to the peptidase S45 family.</text>
</comment>
<feature type="binding site" evidence="5">
    <location>
        <position position="190"/>
    </location>
    <ligand>
        <name>Ca(2+)</name>
        <dbReference type="ChEBI" id="CHEBI:29108"/>
    </ligand>
</feature>
<evidence type="ECO:0000313" key="6">
    <source>
        <dbReference type="EMBL" id="AEB12684.1"/>
    </source>
</evidence>
<gene>
    <name evidence="6" type="ordered locus">Marky_1954</name>
</gene>
<dbReference type="GO" id="GO:0017000">
    <property type="term" value="P:antibiotic biosynthetic process"/>
    <property type="evidence" value="ECO:0007669"/>
    <property type="project" value="InterPro"/>
</dbReference>
<dbReference type="RefSeq" id="WP_013704729.1">
    <property type="nucleotide sequence ID" value="NC_015387.1"/>
</dbReference>
<dbReference type="eggNOG" id="COG2366">
    <property type="taxonomic scope" value="Bacteria"/>
</dbReference>
<evidence type="ECO:0000313" key="7">
    <source>
        <dbReference type="Proteomes" id="UP000007030"/>
    </source>
</evidence>
<dbReference type="GO" id="GO:0046872">
    <property type="term" value="F:metal ion binding"/>
    <property type="evidence" value="ECO:0007669"/>
    <property type="project" value="UniProtKB-KW"/>
</dbReference>
<dbReference type="MEROPS" id="S45.003"/>
<keyword evidence="2" id="KW-0378">Hydrolase</keyword>
<proteinExistence type="inferred from homology"/>
<dbReference type="GO" id="GO:0016811">
    <property type="term" value="F:hydrolase activity, acting on carbon-nitrogen (but not peptide) bonds, in linear amides"/>
    <property type="evidence" value="ECO:0007669"/>
    <property type="project" value="InterPro"/>
</dbReference>
<feature type="binding site" evidence="5">
    <location>
        <position position="326"/>
    </location>
    <ligand>
        <name>Ca(2+)</name>
        <dbReference type="ChEBI" id="CHEBI:29108"/>
    </ligand>
</feature>
<dbReference type="Gene3D" id="3.60.20.10">
    <property type="entry name" value="Glutamine Phosphoribosylpyrophosphate, subunit 1, domain 1"/>
    <property type="match status" value="1"/>
</dbReference>
<dbReference type="InterPro" id="IPR043147">
    <property type="entry name" value="Penicillin_amidase_A-knob"/>
</dbReference>
<dbReference type="KEGG" id="mhd:Marky_1954"/>
<dbReference type="Gene3D" id="2.30.120.10">
    <property type="match status" value="1"/>
</dbReference>
<keyword evidence="7" id="KW-1185">Reference proteome</keyword>
<dbReference type="InterPro" id="IPR043146">
    <property type="entry name" value="Penicillin_amidase_N_B-knob"/>
</dbReference>
<keyword evidence="5" id="KW-0106">Calcium</keyword>
<feature type="active site" description="Nucleophile" evidence="4">
    <location>
        <position position="254"/>
    </location>
</feature>
<evidence type="ECO:0000256" key="2">
    <source>
        <dbReference type="ARBA" id="ARBA00022801"/>
    </source>
</evidence>
<protein>
    <submittedName>
        <fullName evidence="6">Peptidase S45 penicillin amidase</fullName>
    </submittedName>
</protein>
<dbReference type="HOGENOM" id="CLU_011790_0_1_0"/>
<keyword evidence="3" id="KW-0865">Zymogen</keyword>
<dbReference type="Pfam" id="PF01804">
    <property type="entry name" value="Penicil_amidase"/>
    <property type="match status" value="1"/>
</dbReference>
<evidence type="ECO:0000256" key="5">
    <source>
        <dbReference type="PIRSR" id="PIRSR001227-2"/>
    </source>
</evidence>
<dbReference type="PANTHER" id="PTHR34218:SF4">
    <property type="entry name" value="ACYL-HOMOSERINE LACTONE ACYLASE QUIP"/>
    <property type="match status" value="1"/>
</dbReference>
<dbReference type="Gene3D" id="1.10.1400.10">
    <property type="match status" value="1"/>
</dbReference>
<dbReference type="PIRSF" id="PIRSF001227">
    <property type="entry name" value="Pen_acylase"/>
    <property type="match status" value="1"/>
</dbReference>
<evidence type="ECO:0000256" key="1">
    <source>
        <dbReference type="ARBA" id="ARBA00006586"/>
    </source>
</evidence>
<dbReference type="OrthoDB" id="9759796at2"/>
<keyword evidence="5" id="KW-0479">Metal-binding</keyword>
<dbReference type="InterPro" id="IPR023343">
    <property type="entry name" value="Penicillin_amidase_dom1"/>
</dbReference>
<evidence type="ECO:0000256" key="3">
    <source>
        <dbReference type="ARBA" id="ARBA00023145"/>
    </source>
</evidence>
<accession>F2NKM4</accession>
<dbReference type="InterPro" id="IPR014395">
    <property type="entry name" value="Pen/GL7ACA/AHL_acylase"/>
</dbReference>
<dbReference type="SUPFAM" id="SSF56235">
    <property type="entry name" value="N-terminal nucleophile aminohydrolases (Ntn hydrolases)"/>
    <property type="match status" value="1"/>
</dbReference>
<dbReference type="InterPro" id="IPR029055">
    <property type="entry name" value="Ntn_hydrolases_N"/>
</dbReference>
<feature type="binding site" evidence="5">
    <location>
        <position position="329"/>
    </location>
    <ligand>
        <name>Ca(2+)</name>
        <dbReference type="ChEBI" id="CHEBI:29108"/>
    </ligand>
</feature>
<evidence type="ECO:0000256" key="4">
    <source>
        <dbReference type="PIRSR" id="PIRSR001227-1"/>
    </source>
</evidence>
<name>F2NKM4_MARHT</name>
<dbReference type="Gene3D" id="1.10.439.10">
    <property type="entry name" value="Penicillin Amidohydrolase, domain 1"/>
    <property type="match status" value="1"/>
</dbReference>
<organism evidence="6 7">
    <name type="scientific">Marinithermus hydrothermalis (strain DSM 14884 / JCM 11576 / T1)</name>
    <dbReference type="NCBI Taxonomy" id="869210"/>
    <lineage>
        <taxon>Bacteria</taxon>
        <taxon>Thermotogati</taxon>
        <taxon>Deinococcota</taxon>
        <taxon>Deinococci</taxon>
        <taxon>Thermales</taxon>
        <taxon>Thermaceae</taxon>
        <taxon>Marinithermus</taxon>
    </lineage>
</organism>
<dbReference type="EMBL" id="CP002630">
    <property type="protein sequence ID" value="AEB12684.1"/>
    <property type="molecule type" value="Genomic_DNA"/>
</dbReference>